<keyword evidence="10 20" id="KW-0573">Peptidoglycan synthesis</keyword>
<evidence type="ECO:0000256" key="8">
    <source>
        <dbReference type="ARBA" id="ARBA00022842"/>
    </source>
</evidence>
<dbReference type="Pfam" id="PF02875">
    <property type="entry name" value="Mur_ligase_C"/>
    <property type="match status" value="1"/>
</dbReference>
<dbReference type="RefSeq" id="WP_076760421.1">
    <property type="nucleotide sequence ID" value="NZ_JARMMH010000004.1"/>
</dbReference>
<feature type="domain" description="Mur ligase N-terminal catalytic" evidence="22">
    <location>
        <begin position="24"/>
        <end position="95"/>
    </location>
</feature>
<feature type="binding site" evidence="20">
    <location>
        <position position="31"/>
    </location>
    <ligand>
        <name>UDP-N-acetyl-alpha-D-muramoyl-L-alanyl-D-glutamate</name>
        <dbReference type="ChEBI" id="CHEBI:83900"/>
    </ligand>
</feature>
<dbReference type="FunFam" id="3.90.190.20:FF:000006">
    <property type="entry name" value="UDP-N-acetylmuramoyl-L-alanyl-D-glutamate--2,6-diaminopimelate ligase"/>
    <property type="match status" value="1"/>
</dbReference>
<keyword evidence="4 20" id="KW-0436">Ligase</keyword>
<keyword evidence="3 20" id="KW-0963">Cytoplasm</keyword>
<evidence type="ECO:0000256" key="11">
    <source>
        <dbReference type="ARBA" id="ARBA00023306"/>
    </source>
</evidence>
<dbReference type="Proteomes" id="UP000187367">
    <property type="component" value="Unassembled WGS sequence"/>
</dbReference>
<evidence type="ECO:0000256" key="10">
    <source>
        <dbReference type="ARBA" id="ARBA00022984"/>
    </source>
</evidence>
<evidence type="ECO:0000313" key="25">
    <source>
        <dbReference type="EMBL" id="OMI08396.1"/>
    </source>
</evidence>
<evidence type="ECO:0000256" key="3">
    <source>
        <dbReference type="ARBA" id="ARBA00022490"/>
    </source>
</evidence>
<feature type="modified residue" description="N6-carboxylysine" evidence="20">
    <location>
        <position position="218"/>
    </location>
</feature>
<dbReference type="InterPro" id="IPR000713">
    <property type="entry name" value="Mur_ligase_N"/>
</dbReference>
<keyword evidence="8 20" id="KW-0460">Magnesium</keyword>
<dbReference type="PANTHER" id="PTHR23135:SF4">
    <property type="entry name" value="UDP-N-ACETYLMURAMOYL-L-ALANYL-D-GLUTAMATE--2,6-DIAMINOPIMELATE LIGASE MURE HOMOLOG, CHLOROPLASTIC"/>
    <property type="match status" value="1"/>
</dbReference>
<feature type="binding site" evidence="20">
    <location>
        <begin position="408"/>
        <end position="411"/>
    </location>
    <ligand>
        <name>meso-2,6-diaminopimelate</name>
        <dbReference type="ChEBI" id="CHEBI:57791"/>
    </ligand>
</feature>
<dbReference type="InterPro" id="IPR036615">
    <property type="entry name" value="Mur_ligase_C_dom_sf"/>
</dbReference>
<keyword evidence="12 20" id="KW-0961">Cell wall biogenesis/degradation</keyword>
<dbReference type="PANTHER" id="PTHR23135">
    <property type="entry name" value="MUR LIGASE FAMILY MEMBER"/>
    <property type="match status" value="1"/>
</dbReference>
<dbReference type="NCBIfam" id="TIGR01085">
    <property type="entry name" value="murE"/>
    <property type="match status" value="1"/>
</dbReference>
<dbReference type="InterPro" id="IPR013221">
    <property type="entry name" value="Mur_ligase_cen"/>
</dbReference>
<comment type="caution">
    <text evidence="20">Lacks conserved residue(s) required for the propagation of feature annotation.</text>
</comment>
<evidence type="ECO:0000256" key="1">
    <source>
        <dbReference type="ARBA" id="ARBA00004752"/>
    </source>
</evidence>
<comment type="PTM">
    <text evidence="20">Carboxylation is probably crucial for Mg(2+) binding and, consequently, for the gamma-phosphate positioning of ATP.</text>
</comment>
<keyword evidence="5 20" id="KW-0132">Cell division</keyword>
<proteinExistence type="inferred from homology"/>
<dbReference type="SUPFAM" id="SSF63418">
    <property type="entry name" value="MurE/MurF N-terminal domain"/>
    <property type="match status" value="1"/>
</dbReference>
<dbReference type="GO" id="GO:0005737">
    <property type="term" value="C:cytoplasm"/>
    <property type="evidence" value="ECO:0007669"/>
    <property type="project" value="UniProtKB-SubCell"/>
</dbReference>
<evidence type="ECO:0000256" key="5">
    <source>
        <dbReference type="ARBA" id="ARBA00022618"/>
    </source>
</evidence>
<comment type="catalytic activity">
    <reaction evidence="13 20">
        <text>UDP-N-acetyl-alpha-D-muramoyl-L-alanyl-D-glutamate + meso-2,6-diaminopimelate + ATP = UDP-N-acetyl-alpha-D-muramoyl-L-alanyl-gamma-D-glutamyl-meso-2,6-diaminopimelate + ADP + phosphate + H(+)</text>
        <dbReference type="Rhea" id="RHEA:23676"/>
        <dbReference type="ChEBI" id="CHEBI:15378"/>
        <dbReference type="ChEBI" id="CHEBI:30616"/>
        <dbReference type="ChEBI" id="CHEBI:43474"/>
        <dbReference type="ChEBI" id="CHEBI:57791"/>
        <dbReference type="ChEBI" id="CHEBI:83900"/>
        <dbReference type="ChEBI" id="CHEBI:83905"/>
        <dbReference type="ChEBI" id="CHEBI:456216"/>
        <dbReference type="EC" id="6.3.2.13"/>
    </reaction>
</comment>
<evidence type="ECO:0000256" key="2">
    <source>
        <dbReference type="ARBA" id="ARBA00005898"/>
    </source>
</evidence>
<dbReference type="HAMAP" id="MF_00208">
    <property type="entry name" value="MurE"/>
    <property type="match status" value="1"/>
</dbReference>
<dbReference type="AlphaFoldDB" id="A0A1R1QUP9"/>
<dbReference type="GO" id="GO:0008360">
    <property type="term" value="P:regulation of cell shape"/>
    <property type="evidence" value="ECO:0007669"/>
    <property type="project" value="UniProtKB-KW"/>
</dbReference>
<evidence type="ECO:0000259" key="24">
    <source>
        <dbReference type="Pfam" id="PF08245"/>
    </source>
</evidence>
<dbReference type="InterPro" id="IPR004101">
    <property type="entry name" value="Mur_ligase_C"/>
</dbReference>
<feature type="binding site" evidence="20">
    <location>
        <position position="462"/>
    </location>
    <ligand>
        <name>meso-2,6-diaminopimelate</name>
        <dbReference type="ChEBI" id="CHEBI:57791"/>
    </ligand>
</feature>
<evidence type="ECO:0000256" key="6">
    <source>
        <dbReference type="ARBA" id="ARBA00022741"/>
    </source>
</evidence>
<name>A0A1R1QUP9_9BACI</name>
<evidence type="ECO:0000256" key="4">
    <source>
        <dbReference type="ARBA" id="ARBA00022598"/>
    </source>
</evidence>
<feature type="domain" description="Mur ligase central" evidence="24">
    <location>
        <begin position="107"/>
        <end position="313"/>
    </location>
</feature>
<dbReference type="GO" id="GO:0051301">
    <property type="term" value="P:cell division"/>
    <property type="evidence" value="ECO:0007669"/>
    <property type="project" value="UniProtKB-KW"/>
</dbReference>
<protein>
    <recommendedName>
        <fullName evidence="16 20">UDP-N-acetylmuramoyl-L-alanyl-D-glutamate--2,6-diaminopimelate ligase</fullName>
        <ecNumber evidence="15 20">6.3.2.13</ecNumber>
    </recommendedName>
    <alternativeName>
        <fullName evidence="17 20">Meso-A2pm-adding enzyme</fullName>
    </alternativeName>
    <alternativeName>
        <fullName evidence="18 20">Meso-diaminopimelate-adding enzyme</fullName>
    </alternativeName>
    <alternativeName>
        <fullName evidence="19 20">UDP-MurNAc-L-Ala-D-Glu:meso-diaminopimelate ligase</fullName>
    </alternativeName>
    <alternativeName>
        <fullName evidence="20">UDP-MurNAc-tripeptide synthetase</fullName>
    </alternativeName>
    <alternativeName>
        <fullName evidence="20">UDP-N-acetylmuramyl-tripeptide synthetase</fullName>
    </alternativeName>
</protein>
<dbReference type="EMBL" id="MTJL01000007">
    <property type="protein sequence ID" value="OMI08396.1"/>
    <property type="molecule type" value="Genomic_DNA"/>
</dbReference>
<evidence type="ECO:0000256" key="18">
    <source>
        <dbReference type="ARBA" id="ARBA00076158"/>
    </source>
</evidence>
<comment type="caution">
    <text evidence="25">The sequence shown here is derived from an EMBL/GenBank/DDBJ whole genome shotgun (WGS) entry which is preliminary data.</text>
</comment>
<dbReference type="NCBIfam" id="NF001126">
    <property type="entry name" value="PRK00139.1-4"/>
    <property type="match status" value="1"/>
</dbReference>
<evidence type="ECO:0000256" key="9">
    <source>
        <dbReference type="ARBA" id="ARBA00022960"/>
    </source>
</evidence>
<comment type="similarity">
    <text evidence="2 20">Belongs to the MurCDEF family. MurE subfamily.</text>
</comment>
<dbReference type="GO" id="GO:0008765">
    <property type="term" value="F:UDP-N-acetylmuramoylalanyl-D-glutamate-2,6-diaminopimelate ligase activity"/>
    <property type="evidence" value="ECO:0007669"/>
    <property type="project" value="UniProtKB-UniRule"/>
</dbReference>
<evidence type="ECO:0000259" key="22">
    <source>
        <dbReference type="Pfam" id="PF01225"/>
    </source>
</evidence>
<evidence type="ECO:0000256" key="14">
    <source>
        <dbReference type="ARBA" id="ARBA00056782"/>
    </source>
</evidence>
<dbReference type="GO" id="GO:0000287">
    <property type="term" value="F:magnesium ion binding"/>
    <property type="evidence" value="ECO:0007669"/>
    <property type="project" value="UniProtKB-UniRule"/>
</dbReference>
<reference evidence="25 26" key="1">
    <citation type="submission" date="2017-01" db="EMBL/GenBank/DDBJ databases">
        <title>Bacillus phylogenomics.</title>
        <authorList>
            <person name="Dunlap C."/>
        </authorList>
    </citation>
    <scope>NUCLEOTIDE SEQUENCE [LARGE SCALE GENOMIC DNA]</scope>
    <source>
        <strain evidence="25 26">NRRL B-41282</strain>
    </source>
</reference>
<dbReference type="UniPathway" id="UPA00219"/>
<evidence type="ECO:0000256" key="17">
    <source>
        <dbReference type="ARBA" id="ARBA00075482"/>
    </source>
</evidence>
<evidence type="ECO:0000256" key="13">
    <source>
        <dbReference type="ARBA" id="ARBA00050251"/>
    </source>
</evidence>
<feature type="short sequence motif" description="Meso-diaminopimelate recognition motif" evidence="20">
    <location>
        <begin position="408"/>
        <end position="411"/>
    </location>
</feature>
<dbReference type="InterPro" id="IPR036565">
    <property type="entry name" value="Mur-like_cat_sf"/>
</dbReference>
<feature type="domain" description="Mur ligase C-terminal" evidence="23">
    <location>
        <begin position="335"/>
        <end position="460"/>
    </location>
</feature>
<accession>A0A1R1QUP9</accession>
<accession>A0A1R1RZ11</accession>
<feature type="binding site" evidence="20">
    <location>
        <position position="178"/>
    </location>
    <ligand>
        <name>UDP-N-acetyl-alpha-D-muramoyl-L-alanyl-D-glutamate</name>
        <dbReference type="ChEBI" id="CHEBI:83900"/>
    </ligand>
</feature>
<feature type="binding site" evidence="20">
    <location>
        <begin position="151"/>
        <end position="152"/>
    </location>
    <ligand>
        <name>UDP-N-acetyl-alpha-D-muramoyl-L-alanyl-D-glutamate</name>
        <dbReference type="ChEBI" id="CHEBI:83900"/>
    </ligand>
</feature>
<feature type="binding site" evidence="20">
    <location>
        <begin position="109"/>
        <end position="115"/>
    </location>
    <ligand>
        <name>ATP</name>
        <dbReference type="ChEBI" id="CHEBI:30616"/>
    </ligand>
</feature>
<keyword evidence="9 20" id="KW-0133">Cell shape</keyword>
<dbReference type="InterPro" id="IPR035911">
    <property type="entry name" value="MurE/MurF_N"/>
</dbReference>
<comment type="cofactor">
    <cofactor evidence="20">
        <name>Mg(2+)</name>
        <dbReference type="ChEBI" id="CHEBI:18420"/>
    </cofactor>
</comment>
<dbReference type="Gene3D" id="3.40.1390.10">
    <property type="entry name" value="MurE/MurF, N-terminal domain"/>
    <property type="match status" value="1"/>
</dbReference>
<dbReference type="FunFam" id="3.40.1390.10:FF:000005">
    <property type="entry name" value="UDP-N-acetylmuramoyl-L-alanyl-D-glutamate--2,6-diaminopimelate ligase"/>
    <property type="match status" value="1"/>
</dbReference>
<comment type="subcellular location">
    <subcellularLocation>
        <location evidence="20 21">Cytoplasm</location>
    </subcellularLocation>
</comment>
<feature type="binding site" evidence="20">
    <location>
        <position position="150"/>
    </location>
    <ligand>
        <name>UDP-N-acetyl-alpha-D-muramoyl-L-alanyl-D-glutamate</name>
        <dbReference type="ChEBI" id="CHEBI:83900"/>
    </ligand>
</feature>
<organism evidence="25 26">
    <name type="scientific">Bacillus swezeyi</name>
    <dbReference type="NCBI Taxonomy" id="1925020"/>
    <lineage>
        <taxon>Bacteria</taxon>
        <taxon>Bacillati</taxon>
        <taxon>Bacillota</taxon>
        <taxon>Bacilli</taxon>
        <taxon>Bacillales</taxon>
        <taxon>Bacillaceae</taxon>
        <taxon>Bacillus</taxon>
    </lineage>
</organism>
<dbReference type="EC" id="6.3.2.13" evidence="15 20"/>
<keyword evidence="6 20" id="KW-0547">Nucleotide-binding</keyword>
<dbReference type="GO" id="GO:0005524">
    <property type="term" value="F:ATP binding"/>
    <property type="evidence" value="ECO:0007669"/>
    <property type="project" value="UniProtKB-UniRule"/>
</dbReference>
<dbReference type="InterPro" id="IPR005761">
    <property type="entry name" value="UDP-N-AcMur-Glu-dNH2Pim_ligase"/>
</dbReference>
<dbReference type="Pfam" id="PF01225">
    <property type="entry name" value="Mur_ligase"/>
    <property type="match status" value="1"/>
</dbReference>
<keyword evidence="26" id="KW-1185">Reference proteome</keyword>
<dbReference type="SUPFAM" id="SSF53623">
    <property type="entry name" value="MurD-like peptide ligases, catalytic domain"/>
    <property type="match status" value="1"/>
</dbReference>
<gene>
    <name evidence="20" type="primary">murE</name>
    <name evidence="25" type="ORF">BW143_04955</name>
</gene>
<feature type="binding site" evidence="20">
    <location>
        <position position="186"/>
    </location>
    <ligand>
        <name>UDP-N-acetyl-alpha-D-muramoyl-L-alanyl-D-glutamate</name>
        <dbReference type="ChEBI" id="CHEBI:83900"/>
    </ligand>
</feature>
<sequence length="488" mass="53461">MKLTKLLTYLKNEPSFISQEDPDITSIEMDSREVKTGSLFVCIKGYTVDGHDYARQAAEKGAAAIVAERKVDADIPVIIVRHSKRALAVLSDAFYSQPTKQLKLIGITGTNGKTSTSHMAEEIFRKAGSRTGLIGTMYTKINDETFDAKNTTPESVTLQKTFRKMVDRNVDTAIMEVSSHALHLGRVHGCDYDIAAFTNLTQDHLDYHQTMEEYKHAKSLLFSQLGGSFNHEKPKWAVLNADDPASVYFAQVTSAHLLTYGIQNAADIKAENIKMAAKGTTFDLVTPKGTKQIAIPLVGRFNVYNVLAAAAIAIAADIPFDTMTEAIEGLKGVRGRFELVDAGQDFPVIVDYAHTPDSLENVLNTCRGMTEGKLFVVVGCGGDRDKTKRPKMAKIAAELADEPVFTADNPRSENPVAILNDMEEGVKGAYYHSIVNREQAIFFAIANAKKGDVVLIAGKGHETYQQIGGQTFDFDDAEVAKRAILELK</sequence>
<evidence type="ECO:0000256" key="12">
    <source>
        <dbReference type="ARBA" id="ARBA00023316"/>
    </source>
</evidence>
<keyword evidence="11 20" id="KW-0131">Cell cycle</keyword>
<dbReference type="NCBIfam" id="NF001124">
    <property type="entry name" value="PRK00139.1-2"/>
    <property type="match status" value="1"/>
</dbReference>
<evidence type="ECO:0000256" key="16">
    <source>
        <dbReference type="ARBA" id="ARBA00072883"/>
    </source>
</evidence>
<evidence type="ECO:0000313" key="26">
    <source>
        <dbReference type="Proteomes" id="UP000187367"/>
    </source>
</evidence>
<keyword evidence="7 20" id="KW-0067">ATP-binding</keyword>
<evidence type="ECO:0000256" key="19">
    <source>
        <dbReference type="ARBA" id="ARBA00081560"/>
    </source>
</evidence>
<dbReference type="OrthoDB" id="9800958at2"/>
<evidence type="ECO:0000256" key="7">
    <source>
        <dbReference type="ARBA" id="ARBA00022840"/>
    </source>
</evidence>
<dbReference type="GO" id="GO:0009252">
    <property type="term" value="P:peptidoglycan biosynthetic process"/>
    <property type="evidence" value="ECO:0007669"/>
    <property type="project" value="UniProtKB-UniRule"/>
</dbReference>
<dbReference type="GO" id="GO:0071555">
    <property type="term" value="P:cell wall organization"/>
    <property type="evidence" value="ECO:0007669"/>
    <property type="project" value="UniProtKB-KW"/>
</dbReference>
<dbReference type="Gene3D" id="3.40.1190.10">
    <property type="entry name" value="Mur-like, catalytic domain"/>
    <property type="match status" value="1"/>
</dbReference>
<evidence type="ECO:0000256" key="21">
    <source>
        <dbReference type="RuleBase" id="RU004135"/>
    </source>
</evidence>
<evidence type="ECO:0000256" key="20">
    <source>
        <dbReference type="HAMAP-Rule" id="MF_00208"/>
    </source>
</evidence>
<feature type="binding site" evidence="20">
    <location>
        <position position="458"/>
    </location>
    <ligand>
        <name>meso-2,6-diaminopimelate</name>
        <dbReference type="ChEBI" id="CHEBI:57791"/>
    </ligand>
</feature>
<dbReference type="SUPFAM" id="SSF53244">
    <property type="entry name" value="MurD-like peptide ligases, peptide-binding domain"/>
    <property type="match status" value="1"/>
</dbReference>
<dbReference type="Gene3D" id="3.90.190.20">
    <property type="entry name" value="Mur ligase, C-terminal domain"/>
    <property type="match status" value="1"/>
</dbReference>
<feature type="binding site" evidence="20">
    <location>
        <position position="384"/>
    </location>
    <ligand>
        <name>meso-2,6-diaminopimelate</name>
        <dbReference type="ChEBI" id="CHEBI:57791"/>
    </ligand>
</feature>
<dbReference type="Pfam" id="PF08245">
    <property type="entry name" value="Mur_ligase_M"/>
    <property type="match status" value="1"/>
</dbReference>
<comment type="pathway">
    <text evidence="1 20 21">Cell wall biogenesis; peptidoglycan biosynthesis.</text>
</comment>
<comment type="function">
    <text evidence="14 20">Catalyzes the addition of meso-diaminopimelic acid to the nucleotide precursor UDP-N-acetylmuramoyl-L-alanyl-D-glutamate (UMAG) in the biosynthesis of bacterial cell-wall peptidoglycan.</text>
</comment>
<evidence type="ECO:0000256" key="15">
    <source>
        <dbReference type="ARBA" id="ARBA00066633"/>
    </source>
</evidence>
<evidence type="ECO:0000259" key="23">
    <source>
        <dbReference type="Pfam" id="PF02875"/>
    </source>
</evidence>